<accession>A0A2W0CE96</accession>
<dbReference type="AlphaFoldDB" id="A0A2W0CE96"/>
<evidence type="ECO:0000259" key="3">
    <source>
        <dbReference type="PROSITE" id="PS51186"/>
    </source>
</evidence>
<feature type="domain" description="N-acetyltransferase" evidence="3">
    <location>
        <begin position="15"/>
        <end position="200"/>
    </location>
</feature>
<dbReference type="SUPFAM" id="SSF55729">
    <property type="entry name" value="Acyl-CoA N-acyltransferases (Nat)"/>
    <property type="match status" value="1"/>
</dbReference>
<evidence type="ECO:0000313" key="5">
    <source>
        <dbReference type="Proteomes" id="UP000247459"/>
    </source>
</evidence>
<dbReference type="Gene3D" id="3.40.630.30">
    <property type="match status" value="1"/>
</dbReference>
<protein>
    <submittedName>
        <fullName evidence="4">N-acetyltransferase GCN5</fullName>
        <ecNumber evidence="4">2.3.1.158</ecNumber>
    </submittedName>
</protein>
<evidence type="ECO:0000256" key="1">
    <source>
        <dbReference type="ARBA" id="ARBA00022679"/>
    </source>
</evidence>
<dbReference type="PANTHER" id="PTHR43877">
    <property type="entry name" value="AMINOALKYLPHOSPHONATE N-ACETYLTRANSFERASE-RELATED-RELATED"/>
    <property type="match status" value="1"/>
</dbReference>
<dbReference type="CDD" id="cd04301">
    <property type="entry name" value="NAT_SF"/>
    <property type="match status" value="1"/>
</dbReference>
<reference evidence="4 5" key="1">
    <citation type="submission" date="2018-01" db="EMBL/GenBank/DDBJ databases">
        <title>Genome sequence of the PGP bacterium Paenibacillus illinoisensis E3.</title>
        <authorList>
            <person name="Rolli E."/>
            <person name="Marasco R."/>
            <person name="Bessem C."/>
            <person name="Michoud G."/>
            <person name="Gaiarsa S."/>
            <person name="Borin S."/>
            <person name="Daffonchio D."/>
        </authorList>
    </citation>
    <scope>NUCLEOTIDE SEQUENCE [LARGE SCALE GENOMIC DNA]</scope>
    <source>
        <strain evidence="4 5">E3</strain>
    </source>
</reference>
<dbReference type="RefSeq" id="WP_258377514.1">
    <property type="nucleotide sequence ID" value="NZ_PRLG01000002.1"/>
</dbReference>
<organism evidence="4 5">
    <name type="scientific">Paenibacillus illinoisensis</name>
    <dbReference type="NCBI Taxonomy" id="59845"/>
    <lineage>
        <taxon>Bacteria</taxon>
        <taxon>Bacillati</taxon>
        <taxon>Bacillota</taxon>
        <taxon>Bacilli</taxon>
        <taxon>Bacillales</taxon>
        <taxon>Paenibacillaceae</taxon>
        <taxon>Paenibacillus</taxon>
    </lineage>
</organism>
<evidence type="ECO:0000256" key="2">
    <source>
        <dbReference type="ARBA" id="ARBA00023315"/>
    </source>
</evidence>
<dbReference type="InterPro" id="IPR016181">
    <property type="entry name" value="Acyl_CoA_acyltransferase"/>
</dbReference>
<dbReference type="Proteomes" id="UP000247459">
    <property type="component" value="Unassembled WGS sequence"/>
</dbReference>
<dbReference type="InterPro" id="IPR050832">
    <property type="entry name" value="Bact_Acetyltransf"/>
</dbReference>
<gene>
    <name evidence="4" type="ORF">PIL02S_00147</name>
</gene>
<dbReference type="EMBL" id="PRLG01000002">
    <property type="protein sequence ID" value="PYY31066.1"/>
    <property type="molecule type" value="Genomic_DNA"/>
</dbReference>
<dbReference type="InterPro" id="IPR000182">
    <property type="entry name" value="GNAT_dom"/>
</dbReference>
<dbReference type="GO" id="GO:0046027">
    <property type="term" value="F:phospholipid:diacylglycerol acyltransferase activity"/>
    <property type="evidence" value="ECO:0007669"/>
    <property type="project" value="UniProtKB-EC"/>
</dbReference>
<proteinExistence type="predicted"/>
<comment type="caution">
    <text evidence="4">The sequence shown here is derived from an EMBL/GenBank/DDBJ whole genome shotgun (WGS) entry which is preliminary data.</text>
</comment>
<dbReference type="Pfam" id="PF00583">
    <property type="entry name" value="Acetyltransf_1"/>
    <property type="match status" value="1"/>
</dbReference>
<dbReference type="PROSITE" id="PS51186">
    <property type="entry name" value="GNAT"/>
    <property type="match status" value="1"/>
</dbReference>
<dbReference type="EC" id="2.3.1.158" evidence="4"/>
<keyword evidence="2 4" id="KW-0012">Acyltransferase</keyword>
<evidence type="ECO:0000313" key="4">
    <source>
        <dbReference type="EMBL" id="PYY31066.1"/>
    </source>
</evidence>
<keyword evidence="1 4" id="KW-0808">Transferase</keyword>
<sequence>MSNQMKQPGSSEPHLQLRPARREDAAQVIPLLYQAIGDIAYALAGESNHEQAMQILKQFYMQEDNRISYRHVTVMEHGQDIAGILVAYDGSEADRLDQPILDRPGRSQDEKYAIVKETRPGEYYLDTLSVSESYQGQGIGRALMAAFEQQGRALGHDRVALIVERDNGRALMLYERQGYTKDDVIVIAGHEYNHMIKPIQQG</sequence>
<name>A0A2W0CE96_9BACL</name>